<evidence type="ECO:0008006" key="4">
    <source>
        <dbReference type="Google" id="ProtNLM"/>
    </source>
</evidence>
<dbReference type="AlphaFoldDB" id="A0A1W6MIF7"/>
<dbReference type="EMBL" id="CP019344">
    <property type="protein sequence ID" value="ARN77372.1"/>
    <property type="molecule type" value="Genomic_DNA"/>
</dbReference>
<proteinExistence type="predicted"/>
<dbReference type="Proteomes" id="UP000193431">
    <property type="component" value="Chromosome"/>
</dbReference>
<dbReference type="STRING" id="331648.BST97_04895"/>
<evidence type="ECO:0000313" key="3">
    <source>
        <dbReference type="Proteomes" id="UP000193431"/>
    </source>
</evidence>
<evidence type="ECO:0000313" key="2">
    <source>
        <dbReference type="EMBL" id="ARN77372.1"/>
    </source>
</evidence>
<feature type="signal peptide" evidence="1">
    <location>
        <begin position="1"/>
        <end position="24"/>
    </location>
</feature>
<organism evidence="2 3">
    <name type="scientific">Nonlabens spongiae</name>
    <dbReference type="NCBI Taxonomy" id="331648"/>
    <lineage>
        <taxon>Bacteria</taxon>
        <taxon>Pseudomonadati</taxon>
        <taxon>Bacteroidota</taxon>
        <taxon>Flavobacteriia</taxon>
        <taxon>Flavobacteriales</taxon>
        <taxon>Flavobacteriaceae</taxon>
        <taxon>Nonlabens</taxon>
    </lineage>
</organism>
<accession>A0A1W6MIF7</accession>
<reference evidence="2 3" key="1">
    <citation type="submission" date="2016-11" db="EMBL/GenBank/DDBJ databases">
        <title>Trade-off between light-utilization and light-protection in marine flavobacteria.</title>
        <authorList>
            <person name="Kumagai Y."/>
        </authorList>
    </citation>
    <scope>NUCLEOTIDE SEQUENCE [LARGE SCALE GENOMIC DNA]</scope>
    <source>
        <strain evidence="2 3">JCM 13191</strain>
    </source>
</reference>
<gene>
    <name evidence="2" type="ORF">BST97_04895</name>
</gene>
<evidence type="ECO:0000256" key="1">
    <source>
        <dbReference type="SAM" id="SignalP"/>
    </source>
</evidence>
<feature type="chain" id="PRO_5012009440" description="DNA topoisomerase IV" evidence="1">
    <location>
        <begin position="25"/>
        <end position="134"/>
    </location>
</feature>
<sequence>MKTKLMKRIISLSISILVCGLSYSQENCDKFKIGEFQNIENGILKAKIQRNDSIQTEQYGEKKITLKIIWIDDCSYRLKFLDGNEAFWKSRPKDKPTPDLIVKITNVNGNKYTQESKFDIDNDFVYKSEITKTE</sequence>
<keyword evidence="1" id="KW-0732">Signal</keyword>
<protein>
    <recommendedName>
        <fullName evidence="4">DNA topoisomerase IV</fullName>
    </recommendedName>
</protein>
<keyword evidence="3" id="KW-1185">Reference proteome</keyword>
<name>A0A1W6MIF7_9FLAO</name>